<feature type="binding site" evidence="12">
    <location>
        <position position="280"/>
    </location>
    <ligand>
        <name>K(+)</name>
        <dbReference type="ChEBI" id="CHEBI:29103"/>
    </ligand>
</feature>
<gene>
    <name evidence="12" type="primary">rbsK</name>
    <name evidence="14" type="ordered locus">MCCL_0349</name>
</gene>
<evidence type="ECO:0000256" key="4">
    <source>
        <dbReference type="ARBA" id="ARBA00022679"/>
    </source>
</evidence>
<dbReference type="UniPathway" id="UPA00916">
    <property type="reaction ID" value="UER00889"/>
</dbReference>
<feature type="binding site" evidence="12">
    <location>
        <position position="246"/>
    </location>
    <ligand>
        <name>K(+)</name>
        <dbReference type="ChEBI" id="CHEBI:29103"/>
    </ligand>
</feature>
<evidence type="ECO:0000256" key="6">
    <source>
        <dbReference type="ARBA" id="ARBA00022741"/>
    </source>
</evidence>
<dbReference type="eggNOG" id="COG0524">
    <property type="taxonomic scope" value="Bacteria"/>
</dbReference>
<feature type="binding site" evidence="12">
    <location>
        <position position="274"/>
    </location>
    <ligand>
        <name>ATP</name>
        <dbReference type="ChEBI" id="CHEBI:30616"/>
    </ligand>
</feature>
<keyword evidence="5 12" id="KW-0479">Metal-binding</keyword>
<dbReference type="Pfam" id="PF00294">
    <property type="entry name" value="PfkB"/>
    <property type="match status" value="1"/>
</dbReference>
<evidence type="ECO:0000256" key="9">
    <source>
        <dbReference type="ARBA" id="ARBA00022842"/>
    </source>
</evidence>
<evidence type="ECO:0000256" key="5">
    <source>
        <dbReference type="ARBA" id="ARBA00022723"/>
    </source>
</evidence>
<evidence type="ECO:0000313" key="15">
    <source>
        <dbReference type="Proteomes" id="UP000001383"/>
    </source>
</evidence>
<evidence type="ECO:0000256" key="12">
    <source>
        <dbReference type="HAMAP-Rule" id="MF_01987"/>
    </source>
</evidence>
<keyword evidence="7 12" id="KW-0418">Kinase</keyword>
<dbReference type="GO" id="GO:0005829">
    <property type="term" value="C:cytosol"/>
    <property type="evidence" value="ECO:0007669"/>
    <property type="project" value="TreeGrafter"/>
</dbReference>
<comment type="function">
    <text evidence="12">Catalyzes the phosphorylation of ribose at O-5 in a reaction requiring ATP and magnesium. The resulting D-ribose-5-phosphate can then be used either for sythesis of nucleotides, histidine, and tryptophan, or as a component of the pentose phosphate pathway.</text>
</comment>
<dbReference type="GO" id="GO:0019303">
    <property type="term" value="P:D-ribose catabolic process"/>
    <property type="evidence" value="ECO:0007669"/>
    <property type="project" value="UniProtKB-UniRule"/>
</dbReference>
<dbReference type="Proteomes" id="UP000001383">
    <property type="component" value="Chromosome"/>
</dbReference>
<dbReference type="GO" id="GO:0005524">
    <property type="term" value="F:ATP binding"/>
    <property type="evidence" value="ECO:0007669"/>
    <property type="project" value="UniProtKB-UniRule"/>
</dbReference>
<feature type="domain" description="Carbohydrate kinase PfkB" evidence="13">
    <location>
        <begin position="11"/>
        <end position="291"/>
    </location>
</feature>
<comment type="similarity">
    <text evidence="12">Belongs to the carbohydrate kinase PfkB family. Ribokinase subfamily.</text>
</comment>
<feature type="binding site" evidence="12">
    <location>
        <position position="244"/>
    </location>
    <ligand>
        <name>K(+)</name>
        <dbReference type="ChEBI" id="CHEBI:29103"/>
    </ligand>
</feature>
<evidence type="ECO:0000256" key="11">
    <source>
        <dbReference type="ARBA" id="ARBA00023277"/>
    </source>
</evidence>
<name>B9E9Z5_MACCJ</name>
<dbReference type="AlphaFoldDB" id="B9E9Z5"/>
<dbReference type="Gene3D" id="3.40.1190.20">
    <property type="match status" value="1"/>
</dbReference>
<feature type="binding site" evidence="12">
    <location>
        <position position="285"/>
    </location>
    <ligand>
        <name>K(+)</name>
        <dbReference type="ChEBI" id="CHEBI:29103"/>
    </ligand>
</feature>
<reference evidence="14 15" key="1">
    <citation type="journal article" date="2009" name="J. Bacteriol.">
        <title>Complete genome sequence of Macrococcus caseolyticus strain JCSCS5402, reflecting the ancestral genome of the human-pathogenic staphylococci.</title>
        <authorList>
            <person name="Baba T."/>
            <person name="Kuwahara-Arai K."/>
            <person name="Uchiyama I."/>
            <person name="Takeuchi F."/>
            <person name="Ito T."/>
            <person name="Hiramatsu K."/>
        </authorList>
    </citation>
    <scope>NUCLEOTIDE SEQUENCE [LARGE SCALE GENOMIC DNA]</scope>
    <source>
        <strain evidence="14 15">JCSC5402</strain>
    </source>
</reference>
<dbReference type="PANTHER" id="PTHR10584:SF166">
    <property type="entry name" value="RIBOKINASE"/>
    <property type="match status" value="1"/>
</dbReference>
<dbReference type="InterPro" id="IPR002139">
    <property type="entry name" value="Ribo/fructo_kinase"/>
</dbReference>
<keyword evidence="12" id="KW-0963">Cytoplasm</keyword>
<comment type="subcellular location">
    <subcellularLocation>
        <location evidence="12">Cytoplasm</location>
    </subcellularLocation>
</comment>
<dbReference type="PRINTS" id="PR00990">
    <property type="entry name" value="RIBOKINASE"/>
</dbReference>
<dbReference type="SUPFAM" id="SSF53613">
    <property type="entry name" value="Ribokinase-like"/>
    <property type="match status" value="1"/>
</dbReference>
<dbReference type="PANTHER" id="PTHR10584">
    <property type="entry name" value="SUGAR KINASE"/>
    <property type="match status" value="1"/>
</dbReference>
<keyword evidence="10 12" id="KW-0630">Potassium</keyword>
<comment type="pathway">
    <text evidence="12">Carbohydrate metabolism; D-ribose degradation; D-ribose 5-phosphate from beta-D-ribopyranose: step 2/2.</text>
</comment>
<organism evidence="14 15">
    <name type="scientific">Macrococcus caseolyticus (strain JCSC5402)</name>
    <name type="common">Macrococcoides caseolyticum</name>
    <dbReference type="NCBI Taxonomy" id="458233"/>
    <lineage>
        <taxon>Bacteria</taxon>
        <taxon>Bacillati</taxon>
        <taxon>Bacillota</taxon>
        <taxon>Bacilli</taxon>
        <taxon>Bacillales</taxon>
        <taxon>Staphylococcaceae</taxon>
        <taxon>Macrococcoides</taxon>
    </lineage>
</organism>
<evidence type="ECO:0000256" key="10">
    <source>
        <dbReference type="ARBA" id="ARBA00022958"/>
    </source>
</evidence>
<keyword evidence="11 12" id="KW-0119">Carbohydrate metabolism</keyword>
<dbReference type="NCBIfam" id="TIGR02152">
    <property type="entry name" value="D_ribokin_bact"/>
    <property type="match status" value="1"/>
</dbReference>
<keyword evidence="4 12" id="KW-0808">Transferase</keyword>
<comment type="subunit">
    <text evidence="12">Homodimer.</text>
</comment>
<dbReference type="EMBL" id="AP009484">
    <property type="protein sequence ID" value="BAH17056.1"/>
    <property type="molecule type" value="Genomic_DNA"/>
</dbReference>
<evidence type="ECO:0000256" key="8">
    <source>
        <dbReference type="ARBA" id="ARBA00022840"/>
    </source>
</evidence>
<comment type="catalytic activity">
    <reaction evidence="12">
        <text>D-ribose + ATP = D-ribose 5-phosphate + ADP + H(+)</text>
        <dbReference type="Rhea" id="RHEA:13697"/>
        <dbReference type="ChEBI" id="CHEBI:15378"/>
        <dbReference type="ChEBI" id="CHEBI:30616"/>
        <dbReference type="ChEBI" id="CHEBI:47013"/>
        <dbReference type="ChEBI" id="CHEBI:78346"/>
        <dbReference type="ChEBI" id="CHEBI:456216"/>
        <dbReference type="EC" id="2.7.1.15"/>
    </reaction>
</comment>
<evidence type="ECO:0000256" key="2">
    <source>
        <dbReference type="ARBA" id="ARBA00012035"/>
    </source>
</evidence>
<evidence type="ECO:0000256" key="7">
    <source>
        <dbReference type="ARBA" id="ARBA00022777"/>
    </source>
</evidence>
<feature type="binding site" evidence="12">
    <location>
        <position position="149"/>
    </location>
    <ligand>
        <name>substrate</name>
    </ligand>
</feature>
<evidence type="ECO:0000256" key="3">
    <source>
        <dbReference type="ARBA" id="ARBA00016943"/>
    </source>
</evidence>
<dbReference type="HOGENOM" id="CLU_027634_2_2_9"/>
<accession>B9E9Z5</accession>
<feature type="binding site" evidence="12">
    <location>
        <begin position="49"/>
        <end position="53"/>
    </location>
    <ligand>
        <name>substrate</name>
    </ligand>
</feature>
<dbReference type="GO" id="GO:0046872">
    <property type="term" value="F:metal ion binding"/>
    <property type="evidence" value="ECO:0007669"/>
    <property type="project" value="UniProtKB-KW"/>
</dbReference>
<dbReference type="GO" id="GO:0004747">
    <property type="term" value="F:ribokinase activity"/>
    <property type="evidence" value="ECO:0007669"/>
    <property type="project" value="UniProtKB-UniRule"/>
</dbReference>
<dbReference type="STRING" id="458233.MCCL_0349"/>
<evidence type="ECO:0000313" key="14">
    <source>
        <dbReference type="EMBL" id="BAH17056.1"/>
    </source>
</evidence>
<comment type="caution">
    <text evidence="12">Lacks conserved residue(s) required for the propagation of feature annotation.</text>
</comment>
<feature type="binding site" evidence="12">
    <location>
        <position position="250"/>
    </location>
    <ligand>
        <name>substrate</name>
    </ligand>
</feature>
<comment type="similarity">
    <text evidence="1">Belongs to the carbohydrate kinase pfkB family.</text>
</comment>
<keyword evidence="6 12" id="KW-0547">Nucleotide-binding</keyword>
<feature type="binding site" evidence="12">
    <location>
        <begin position="249"/>
        <end position="250"/>
    </location>
    <ligand>
        <name>ATP</name>
        <dbReference type="ChEBI" id="CHEBI:30616"/>
    </ligand>
</feature>
<feature type="active site" description="Proton acceptor" evidence="12">
    <location>
        <position position="250"/>
    </location>
</feature>
<sequence length="299" mass="31842">MKEKVQGVNKMREIYVIGSASIDLVVKSDRRPLKGETILGESFFMTTGGKGSNQAVSASRLGGKVKMVGAVGADDFGQQILANFRENSVDVSNVESVTHVSSGTAHITLSEDDNSIIVVPGANFAVTTDQVAQVLSEAAEDAIVVLQNEIPKDVILFTIDQCNERGLTTIYNPAPFIEIELDYLNKVTYFTPNETEVKELFGEDYEGVIQDYPNKMIVTLGDKGAVFYNGQLVNVPGIKADVVDTTGAGDTFNGALAVALSEGMKLDDAILFANKAASISVTGLGAQGGMPYRAVMTDV</sequence>
<dbReference type="HAMAP" id="MF_01987">
    <property type="entry name" value="Ribokinase"/>
    <property type="match status" value="1"/>
</dbReference>
<comment type="activity regulation">
    <text evidence="12">Activated by a monovalent cation that binds near, but not in, the active site. The most likely occupant of the site in vivo is potassium. Ion binding induces a conformational change that may alter substrate affinity.</text>
</comment>
<dbReference type="InterPro" id="IPR011877">
    <property type="entry name" value="Ribokinase"/>
</dbReference>
<evidence type="ECO:0000259" key="13">
    <source>
        <dbReference type="Pfam" id="PF00294"/>
    </source>
</evidence>
<keyword evidence="8 12" id="KW-0067">ATP-binding</keyword>
<dbReference type="InterPro" id="IPR002173">
    <property type="entry name" value="Carboh/pur_kinase_PfkB_CS"/>
</dbReference>
<dbReference type="InterPro" id="IPR029056">
    <property type="entry name" value="Ribokinase-like"/>
</dbReference>
<feature type="binding site" evidence="12">
    <location>
        <begin position="21"/>
        <end position="23"/>
    </location>
    <ligand>
        <name>substrate</name>
    </ligand>
</feature>
<feature type="binding site" evidence="12">
    <location>
        <position position="283"/>
    </location>
    <ligand>
        <name>K(+)</name>
        <dbReference type="ChEBI" id="CHEBI:29103"/>
    </ligand>
</feature>
<dbReference type="PROSITE" id="PS00584">
    <property type="entry name" value="PFKB_KINASES_2"/>
    <property type="match status" value="1"/>
</dbReference>
<protein>
    <recommendedName>
        <fullName evidence="3 12">Ribokinase</fullName>
        <shortName evidence="12">RK</shortName>
        <ecNumber evidence="2 12">2.7.1.15</ecNumber>
    </recommendedName>
</protein>
<feature type="binding site" evidence="12">
    <location>
        <begin position="219"/>
        <end position="224"/>
    </location>
    <ligand>
        <name>ATP</name>
        <dbReference type="ChEBI" id="CHEBI:30616"/>
    </ligand>
</feature>
<keyword evidence="9 12" id="KW-0460">Magnesium</keyword>
<dbReference type="KEGG" id="mcl:MCCL_0349"/>
<dbReference type="EC" id="2.7.1.15" evidence="2 12"/>
<proteinExistence type="inferred from homology"/>
<comment type="cofactor">
    <cofactor evidence="12">
        <name>Mg(2+)</name>
        <dbReference type="ChEBI" id="CHEBI:18420"/>
    </cofactor>
    <text evidence="12">Requires a divalent cation, most likely magnesium in vivo, as an electrophilic catalyst to aid phosphoryl group transfer. It is the chelate of the metal and the nucleotide that is the actual substrate.</text>
</comment>
<dbReference type="CDD" id="cd01174">
    <property type="entry name" value="ribokinase"/>
    <property type="match status" value="1"/>
</dbReference>
<feature type="binding site" evidence="12">
    <location>
        <position position="193"/>
    </location>
    <ligand>
        <name>ATP</name>
        <dbReference type="ChEBI" id="CHEBI:30616"/>
    </ligand>
</feature>
<dbReference type="InterPro" id="IPR011611">
    <property type="entry name" value="PfkB_dom"/>
</dbReference>
<evidence type="ECO:0000256" key="1">
    <source>
        <dbReference type="ARBA" id="ARBA00005380"/>
    </source>
</evidence>